<proteinExistence type="predicted"/>
<dbReference type="InterPro" id="IPR018537">
    <property type="entry name" value="Peptidoglycan-bd_3"/>
</dbReference>
<feature type="domain" description="Peptidoglycan binding" evidence="2">
    <location>
        <begin position="115"/>
        <end position="194"/>
    </location>
</feature>
<dbReference type="InterPro" id="IPR008565">
    <property type="entry name" value="TtsA-like_GH18_dom"/>
</dbReference>
<dbReference type="EMBL" id="KT321317">
    <property type="protein sequence ID" value="ALA45534.1"/>
    <property type="molecule type" value="Genomic_DNA"/>
</dbReference>
<dbReference type="Pfam" id="PF09374">
    <property type="entry name" value="PG_binding_3"/>
    <property type="match status" value="1"/>
</dbReference>
<dbReference type="Proteomes" id="UP000203117">
    <property type="component" value="Segment"/>
</dbReference>
<evidence type="ECO:0000313" key="4">
    <source>
        <dbReference type="Proteomes" id="UP000203117"/>
    </source>
</evidence>
<evidence type="ECO:0000259" key="2">
    <source>
        <dbReference type="Pfam" id="PF09374"/>
    </source>
</evidence>
<dbReference type="KEGG" id="vg:26648395"/>
<protein>
    <submittedName>
        <fullName evidence="3">N-acetylmuramidase</fullName>
    </submittedName>
</protein>
<dbReference type="CDD" id="cd13926">
    <property type="entry name" value="N-acetylmuramidase_GH108"/>
    <property type="match status" value="1"/>
</dbReference>
<dbReference type="OrthoDB" id="16763at10239"/>
<dbReference type="SUPFAM" id="SSF53955">
    <property type="entry name" value="Lysozyme-like"/>
    <property type="match status" value="1"/>
</dbReference>
<dbReference type="Pfam" id="PF05838">
    <property type="entry name" value="Glyco_hydro_108"/>
    <property type="match status" value="1"/>
</dbReference>
<name>A0A0K2FI41_9CAUD</name>
<keyword evidence="4" id="KW-1185">Reference proteome</keyword>
<evidence type="ECO:0000313" key="3">
    <source>
        <dbReference type="EMBL" id="ALA45534.1"/>
    </source>
</evidence>
<gene>
    <name evidence="3" type="ORF">ADP65_00065</name>
</gene>
<dbReference type="RefSeq" id="YP_009208717.1">
    <property type="nucleotide sequence ID" value="NC_028908.2"/>
</dbReference>
<organism evidence="3 4">
    <name type="scientific">Achromobacter phage phiAxp-3</name>
    <dbReference type="NCBI Taxonomy" id="1664247"/>
    <lineage>
        <taxon>Viruses</taxon>
        <taxon>Duplodnaviria</taxon>
        <taxon>Heunggongvirae</taxon>
        <taxon>Uroviricota</taxon>
        <taxon>Caudoviricetes</taxon>
        <taxon>Schitoviridae</taxon>
        <taxon>Rothmandenesvirinae</taxon>
        <taxon>Dongdastvirus</taxon>
        <taxon>Dongdastvirus Axp3</taxon>
    </lineage>
</organism>
<sequence length="210" mass="22327">MAVTKKLYANKGKAGVIAAILTAVFAVEGGYVNNPLDPGGETNHGVTAATAAKHRQALVEQGWDGKMKNLTKSMAESVYVKDYISGPGFDQMIPLSPAVAEKLVDAGVNTGTSRAGKWFQDALNSASRGGKDYLKITSDGKVGPATIQAYQALQKKRGAVVACKMVIKMLDGKQTVHYLSINMDDFVPGWINNRIGNVPLEACDEDALNP</sequence>
<evidence type="ECO:0000259" key="1">
    <source>
        <dbReference type="Pfam" id="PF05838"/>
    </source>
</evidence>
<feature type="domain" description="TtsA-like Glycoside hydrolase family 108" evidence="1">
    <location>
        <begin position="22"/>
        <end position="111"/>
    </location>
</feature>
<reference evidence="3" key="1">
    <citation type="submission" date="2016-02" db="EMBL/GenBank/DDBJ databases">
        <authorList>
            <person name="Zhao X."/>
        </authorList>
    </citation>
    <scope>NUCLEOTIDE SEQUENCE</scope>
</reference>
<dbReference type="InterPro" id="IPR023346">
    <property type="entry name" value="Lysozyme-like_dom_sf"/>
</dbReference>
<dbReference type="Gene3D" id="1.20.141.10">
    <property type="entry name" value="Chitosanase, subunit A, domain 1"/>
    <property type="match status" value="1"/>
</dbReference>
<dbReference type="GeneID" id="26648395"/>
<accession>A0A0K2FI41</accession>